<name>A0ABX1BT32_9ACTN</name>
<keyword evidence="4" id="KW-0418">Kinase</keyword>
<comment type="catalytic activity">
    <reaction evidence="6">
        <text>dCMP + ATP = dCDP + ADP</text>
        <dbReference type="Rhea" id="RHEA:25094"/>
        <dbReference type="ChEBI" id="CHEBI:30616"/>
        <dbReference type="ChEBI" id="CHEBI:57566"/>
        <dbReference type="ChEBI" id="CHEBI:58593"/>
        <dbReference type="ChEBI" id="CHEBI:456216"/>
        <dbReference type="EC" id="2.7.4.25"/>
    </reaction>
</comment>
<accession>A0ABX1BT32</accession>
<organism evidence="9 10">
    <name type="scientific">Streptomyces zingiberis</name>
    <dbReference type="NCBI Taxonomy" id="2053010"/>
    <lineage>
        <taxon>Bacteria</taxon>
        <taxon>Bacillati</taxon>
        <taxon>Actinomycetota</taxon>
        <taxon>Actinomycetes</taxon>
        <taxon>Kitasatosporales</taxon>
        <taxon>Streptomycetaceae</taxon>
        <taxon>Streptomyces</taxon>
    </lineage>
</organism>
<comment type="caution">
    <text evidence="9">The sequence shown here is derived from an EMBL/GenBank/DDBJ whole genome shotgun (WGS) entry which is preliminary data.</text>
</comment>
<evidence type="ECO:0000256" key="3">
    <source>
        <dbReference type="ARBA" id="ARBA00022741"/>
    </source>
</evidence>
<dbReference type="EC" id="2.7.4.25" evidence="1"/>
<dbReference type="RefSeq" id="WP_168100187.1">
    <property type="nucleotide sequence ID" value="NZ_JAATEN010000002.1"/>
</dbReference>
<sequence length="239" mass="26298">MPRISISIDGPTASGKTTLATDLAQFLGLAFLDTGLTFRSLALAHFNGDTENLHHHLGSHLKHHPAVYGTSGELVQRHRIFLHEKEITEDIWNPSMDDSLKTVSRDPAVRRSILQLHREVVGTYGDIVVVGRDVAVTLLPAATLKIYLTASLAVRRERRRAQYRLRGRSTAVGPPTERDAENRVAVRSLPDSVEIDSTYLPASAVSASAMNRLHASAAWRSAVPAEGRVTRPEERCEEA</sequence>
<evidence type="ECO:0000256" key="4">
    <source>
        <dbReference type="ARBA" id="ARBA00022777"/>
    </source>
</evidence>
<dbReference type="SUPFAM" id="SSF52540">
    <property type="entry name" value="P-loop containing nucleoside triphosphate hydrolases"/>
    <property type="match status" value="1"/>
</dbReference>
<dbReference type="EMBL" id="JAATEN010000002">
    <property type="protein sequence ID" value="NJP99575.1"/>
    <property type="molecule type" value="Genomic_DNA"/>
</dbReference>
<reference evidence="9 10" key="1">
    <citation type="submission" date="2020-03" db="EMBL/GenBank/DDBJ databases">
        <title>WGS of actinomycetes isolated from Thailand.</title>
        <authorList>
            <person name="Thawai C."/>
        </authorList>
    </citation>
    <scope>NUCLEOTIDE SEQUENCE [LARGE SCALE GENOMIC DNA]</scope>
    <source>
        <strain evidence="9 10">PLAI 1-29</strain>
    </source>
</reference>
<proteinExistence type="predicted"/>
<dbReference type="Proteomes" id="UP000695264">
    <property type="component" value="Unassembled WGS sequence"/>
</dbReference>
<evidence type="ECO:0000256" key="7">
    <source>
        <dbReference type="ARBA" id="ARBA00048478"/>
    </source>
</evidence>
<keyword evidence="2" id="KW-0808">Transferase</keyword>
<evidence type="ECO:0000256" key="1">
    <source>
        <dbReference type="ARBA" id="ARBA00012906"/>
    </source>
</evidence>
<evidence type="ECO:0000313" key="9">
    <source>
        <dbReference type="EMBL" id="NJP99575.1"/>
    </source>
</evidence>
<evidence type="ECO:0000256" key="6">
    <source>
        <dbReference type="ARBA" id="ARBA00047615"/>
    </source>
</evidence>
<keyword evidence="10" id="KW-1185">Reference proteome</keyword>
<evidence type="ECO:0000313" key="10">
    <source>
        <dbReference type="Proteomes" id="UP000695264"/>
    </source>
</evidence>
<keyword evidence="5" id="KW-0067">ATP-binding</keyword>
<comment type="catalytic activity">
    <reaction evidence="7">
        <text>CMP + ATP = CDP + ADP</text>
        <dbReference type="Rhea" id="RHEA:11600"/>
        <dbReference type="ChEBI" id="CHEBI:30616"/>
        <dbReference type="ChEBI" id="CHEBI:58069"/>
        <dbReference type="ChEBI" id="CHEBI:60377"/>
        <dbReference type="ChEBI" id="CHEBI:456216"/>
        <dbReference type="EC" id="2.7.4.25"/>
    </reaction>
</comment>
<evidence type="ECO:0000259" key="8">
    <source>
        <dbReference type="Pfam" id="PF02224"/>
    </source>
</evidence>
<dbReference type="Gene3D" id="3.40.50.300">
    <property type="entry name" value="P-loop containing nucleotide triphosphate hydrolases"/>
    <property type="match status" value="1"/>
</dbReference>
<gene>
    <name evidence="9" type="ORF">HCK00_03210</name>
</gene>
<keyword evidence="3" id="KW-0547">Nucleotide-binding</keyword>
<feature type="domain" description="Cytidylate kinase" evidence="8">
    <location>
        <begin position="6"/>
        <end position="211"/>
    </location>
</feature>
<protein>
    <recommendedName>
        <fullName evidence="1">(d)CMP kinase</fullName>
        <ecNumber evidence="1">2.7.4.25</ecNumber>
    </recommendedName>
</protein>
<evidence type="ECO:0000256" key="5">
    <source>
        <dbReference type="ARBA" id="ARBA00022840"/>
    </source>
</evidence>
<evidence type="ECO:0000256" key="2">
    <source>
        <dbReference type="ARBA" id="ARBA00022679"/>
    </source>
</evidence>
<dbReference type="Pfam" id="PF02224">
    <property type="entry name" value="Cytidylate_kin"/>
    <property type="match status" value="1"/>
</dbReference>
<dbReference type="InterPro" id="IPR027417">
    <property type="entry name" value="P-loop_NTPase"/>
</dbReference>
<dbReference type="InterPro" id="IPR011994">
    <property type="entry name" value="Cytidylate_kinase_dom"/>
</dbReference>